<evidence type="ECO:0000256" key="12">
    <source>
        <dbReference type="ARBA" id="ARBA00022857"/>
    </source>
</evidence>
<evidence type="ECO:0000313" key="23">
    <source>
        <dbReference type="Proteomes" id="UP000325565"/>
    </source>
</evidence>
<dbReference type="RefSeq" id="WP_154863080.1">
    <property type="nucleotide sequence ID" value="NZ_CABVJB010000002.1"/>
</dbReference>
<dbReference type="GO" id="GO:0071555">
    <property type="term" value="P:cell wall organization"/>
    <property type="evidence" value="ECO:0007669"/>
    <property type="project" value="UniProtKB-KW"/>
</dbReference>
<dbReference type="HAMAP" id="MF_00037">
    <property type="entry name" value="MurB"/>
    <property type="match status" value="1"/>
</dbReference>
<dbReference type="InterPro" id="IPR016166">
    <property type="entry name" value="FAD-bd_PCMH"/>
</dbReference>
<comment type="catalytic activity">
    <reaction evidence="19 20">
        <text>UDP-N-acetyl-alpha-D-muramate + NADP(+) = UDP-N-acetyl-3-O-(1-carboxyvinyl)-alpha-D-glucosamine + NADPH + H(+)</text>
        <dbReference type="Rhea" id="RHEA:12248"/>
        <dbReference type="ChEBI" id="CHEBI:15378"/>
        <dbReference type="ChEBI" id="CHEBI:57783"/>
        <dbReference type="ChEBI" id="CHEBI:58349"/>
        <dbReference type="ChEBI" id="CHEBI:68483"/>
        <dbReference type="ChEBI" id="CHEBI:70757"/>
        <dbReference type="EC" id="1.3.1.98"/>
    </reaction>
</comment>
<dbReference type="InterPro" id="IPR016169">
    <property type="entry name" value="FAD-bd_PCMH_sub2"/>
</dbReference>
<evidence type="ECO:0000313" key="22">
    <source>
        <dbReference type="EMBL" id="VVP74147.1"/>
    </source>
</evidence>
<dbReference type="InterPro" id="IPR006094">
    <property type="entry name" value="Oxid_FAD_bind_N"/>
</dbReference>
<dbReference type="GO" id="GO:0005829">
    <property type="term" value="C:cytosol"/>
    <property type="evidence" value="ECO:0007669"/>
    <property type="project" value="TreeGrafter"/>
</dbReference>
<evidence type="ECO:0000259" key="21">
    <source>
        <dbReference type="PROSITE" id="PS51387"/>
    </source>
</evidence>
<dbReference type="InterPro" id="IPR036318">
    <property type="entry name" value="FAD-bd_PCMH-like_sf"/>
</dbReference>
<dbReference type="InterPro" id="IPR011601">
    <property type="entry name" value="MurB_C"/>
</dbReference>
<evidence type="ECO:0000256" key="10">
    <source>
        <dbReference type="ARBA" id="ARBA00022630"/>
    </source>
</evidence>
<dbReference type="Gene3D" id="3.30.43.10">
    <property type="entry name" value="Uridine Diphospho-n-acetylenolpyruvylglucosamine Reductase, domain 2"/>
    <property type="match status" value="1"/>
</dbReference>
<dbReference type="EMBL" id="CABVJB010000002">
    <property type="protein sequence ID" value="VVP74147.1"/>
    <property type="molecule type" value="Genomic_DNA"/>
</dbReference>
<evidence type="ECO:0000256" key="9">
    <source>
        <dbReference type="ARBA" id="ARBA00022618"/>
    </source>
</evidence>
<dbReference type="InterPro" id="IPR036635">
    <property type="entry name" value="MurB_C_sf"/>
</dbReference>
<keyword evidence="10 20" id="KW-0285">Flavoprotein</keyword>
<dbReference type="GO" id="GO:0051301">
    <property type="term" value="P:cell division"/>
    <property type="evidence" value="ECO:0007669"/>
    <property type="project" value="UniProtKB-KW"/>
</dbReference>
<evidence type="ECO:0000256" key="17">
    <source>
        <dbReference type="ARBA" id="ARBA00023316"/>
    </source>
</evidence>
<evidence type="ECO:0000256" key="13">
    <source>
        <dbReference type="ARBA" id="ARBA00022960"/>
    </source>
</evidence>
<reference evidence="22 23" key="1">
    <citation type="submission" date="2019-09" db="EMBL/GenBank/DDBJ databases">
        <authorList>
            <person name="Chandra G."/>
            <person name="Truman W A."/>
        </authorList>
    </citation>
    <scope>NUCLEOTIDE SEQUENCE [LARGE SCALE GENOMIC DNA]</scope>
    <source>
        <strain evidence="22">PS922</strain>
    </source>
</reference>
<dbReference type="GO" id="GO:0071949">
    <property type="term" value="F:FAD binding"/>
    <property type="evidence" value="ECO:0007669"/>
    <property type="project" value="InterPro"/>
</dbReference>
<evidence type="ECO:0000256" key="2">
    <source>
        <dbReference type="ARBA" id="ARBA00003921"/>
    </source>
</evidence>
<comment type="similarity">
    <text evidence="5 20">Belongs to the MurB family.</text>
</comment>
<feature type="active site" description="Proton donor" evidence="20">
    <location>
        <position position="270"/>
    </location>
</feature>
<evidence type="ECO:0000256" key="15">
    <source>
        <dbReference type="ARBA" id="ARBA00023002"/>
    </source>
</evidence>
<sequence>MFKLKFSLRNLNKFQIESVTDKYFSFTENEELSLLKNYELGNNYLILGGGSNILLPCEFNGVVIQPKSQKIQIIEQSKHRIIVRSDAGLDWDEFVAITIKRGWQGLENLTLIPGNVGASPVQNIGAYGAEVSEVIEKVNCYDLKNHTFLTLNNQECEFSYRQSIFKRRPELLVLSVDFILLPKPFTQLYANRSLLSCTRTVIKEAALAVLLIIKSIRIGASTSWKLKMNFDYVRRFLALSIISPTIKRAMVKYIRQKTMPDPKHIGNNGCFFKSPVVERKEAARIQLIDPAIKTYEESDSHLKISAGDLIKSCGWAGRRIGNVSIDKKRPLVILNHGQASSVDILNFSLLVQSSVTQKFQLKIEPEVVIVAE</sequence>
<evidence type="ECO:0000256" key="14">
    <source>
        <dbReference type="ARBA" id="ARBA00022984"/>
    </source>
</evidence>
<evidence type="ECO:0000256" key="7">
    <source>
        <dbReference type="ARBA" id="ARBA00015188"/>
    </source>
</evidence>
<dbReference type="SUPFAM" id="SSF56176">
    <property type="entry name" value="FAD-binding/transporter-associated domain-like"/>
    <property type="match status" value="1"/>
</dbReference>
<evidence type="ECO:0000256" key="4">
    <source>
        <dbReference type="ARBA" id="ARBA00004752"/>
    </source>
</evidence>
<feature type="active site" evidence="20">
    <location>
        <position position="366"/>
    </location>
</feature>
<dbReference type="Gene3D" id="3.30.465.10">
    <property type="match status" value="1"/>
</dbReference>
<keyword evidence="8 20" id="KW-0963">Cytoplasm</keyword>
<comment type="function">
    <text evidence="2 20">Cell wall formation.</text>
</comment>
<protein>
    <recommendedName>
        <fullName evidence="7 20">UDP-N-acetylenolpyruvoylglucosamine reductase</fullName>
        <ecNumber evidence="6 20">1.3.1.98</ecNumber>
    </recommendedName>
    <alternativeName>
        <fullName evidence="18 20">UDP-N-acetylmuramate dehydrogenase</fullName>
    </alternativeName>
</protein>
<keyword evidence="16 20" id="KW-0131">Cell cycle</keyword>
<dbReference type="Proteomes" id="UP000325565">
    <property type="component" value="Unassembled WGS sequence"/>
</dbReference>
<organism evidence="22 23">
    <name type="scientific">Pseudomonas fluorescens</name>
    <dbReference type="NCBI Taxonomy" id="294"/>
    <lineage>
        <taxon>Bacteria</taxon>
        <taxon>Pseudomonadati</taxon>
        <taxon>Pseudomonadota</taxon>
        <taxon>Gammaproteobacteria</taxon>
        <taxon>Pseudomonadales</taxon>
        <taxon>Pseudomonadaceae</taxon>
        <taxon>Pseudomonas</taxon>
    </lineage>
</organism>
<gene>
    <name evidence="22" type="primary">murB_1</name>
    <name evidence="20" type="synonym">murB</name>
    <name evidence="22" type="ORF">PS922_01163</name>
</gene>
<dbReference type="PANTHER" id="PTHR21071:SF4">
    <property type="entry name" value="UDP-N-ACETYLENOLPYRUVOYLGLUCOSAMINE REDUCTASE"/>
    <property type="match status" value="1"/>
</dbReference>
<evidence type="ECO:0000256" key="6">
    <source>
        <dbReference type="ARBA" id="ARBA00012518"/>
    </source>
</evidence>
<keyword evidence="9 20" id="KW-0132">Cell division</keyword>
<evidence type="ECO:0000256" key="11">
    <source>
        <dbReference type="ARBA" id="ARBA00022827"/>
    </source>
</evidence>
<keyword evidence="12 20" id="KW-0521">NADP</keyword>
<dbReference type="InterPro" id="IPR003170">
    <property type="entry name" value="MurB"/>
</dbReference>
<keyword evidence="15 20" id="KW-0560">Oxidoreductase</keyword>
<keyword evidence="14 20" id="KW-0573">Peptidoglycan synthesis</keyword>
<dbReference type="SUPFAM" id="SSF56194">
    <property type="entry name" value="Uridine diphospho-N-Acetylenolpyruvylglucosamine reductase, MurB, C-terminal domain"/>
    <property type="match status" value="1"/>
</dbReference>
<comment type="subcellular location">
    <subcellularLocation>
        <location evidence="3 20">Cytoplasm</location>
    </subcellularLocation>
</comment>
<proteinExistence type="inferred from homology"/>
<dbReference type="InterPro" id="IPR016167">
    <property type="entry name" value="FAD-bd_PCMH_sub1"/>
</dbReference>
<comment type="cofactor">
    <cofactor evidence="1 20">
        <name>FAD</name>
        <dbReference type="ChEBI" id="CHEBI:57692"/>
    </cofactor>
</comment>
<dbReference type="UniPathway" id="UPA00219"/>
<evidence type="ECO:0000256" key="19">
    <source>
        <dbReference type="ARBA" id="ARBA00048914"/>
    </source>
</evidence>
<dbReference type="PANTHER" id="PTHR21071">
    <property type="entry name" value="UDP-N-ACETYLENOLPYRUVOYLGLUCOSAMINE REDUCTASE"/>
    <property type="match status" value="1"/>
</dbReference>
<keyword evidence="13 20" id="KW-0133">Cell shape</keyword>
<dbReference type="GO" id="GO:0009252">
    <property type="term" value="P:peptidoglycan biosynthetic process"/>
    <property type="evidence" value="ECO:0007669"/>
    <property type="project" value="UniProtKB-UniRule"/>
</dbReference>
<dbReference type="Pfam" id="PF01565">
    <property type="entry name" value="FAD_binding_4"/>
    <property type="match status" value="1"/>
</dbReference>
<evidence type="ECO:0000256" key="20">
    <source>
        <dbReference type="HAMAP-Rule" id="MF_00037"/>
    </source>
</evidence>
<evidence type="ECO:0000256" key="5">
    <source>
        <dbReference type="ARBA" id="ARBA00010485"/>
    </source>
</evidence>
<evidence type="ECO:0000256" key="18">
    <source>
        <dbReference type="ARBA" id="ARBA00031026"/>
    </source>
</evidence>
<dbReference type="GO" id="GO:0008360">
    <property type="term" value="P:regulation of cell shape"/>
    <property type="evidence" value="ECO:0007669"/>
    <property type="project" value="UniProtKB-KW"/>
</dbReference>
<evidence type="ECO:0000256" key="8">
    <source>
        <dbReference type="ARBA" id="ARBA00022490"/>
    </source>
</evidence>
<dbReference type="Pfam" id="PF02873">
    <property type="entry name" value="MurB_C"/>
    <property type="match status" value="1"/>
</dbReference>
<feature type="active site" evidence="20">
    <location>
        <position position="161"/>
    </location>
</feature>
<dbReference type="AlphaFoldDB" id="A0A5E7RLB4"/>
<keyword evidence="11 20" id="KW-0274">FAD</keyword>
<evidence type="ECO:0000256" key="16">
    <source>
        <dbReference type="ARBA" id="ARBA00023306"/>
    </source>
</evidence>
<feature type="domain" description="FAD-binding PCMH-type" evidence="21">
    <location>
        <begin position="16"/>
        <end position="223"/>
    </location>
</feature>
<dbReference type="EC" id="1.3.1.98" evidence="6 20"/>
<name>A0A5E7RLB4_PSEFL</name>
<keyword evidence="17 20" id="KW-0961">Cell wall biogenesis/degradation</keyword>
<accession>A0A5E7RLB4</accession>
<dbReference type="Gene3D" id="3.90.78.10">
    <property type="entry name" value="UDP-N-acetylenolpyruvoylglucosamine reductase, C-terminal domain"/>
    <property type="match status" value="1"/>
</dbReference>
<evidence type="ECO:0000256" key="3">
    <source>
        <dbReference type="ARBA" id="ARBA00004496"/>
    </source>
</evidence>
<dbReference type="GO" id="GO:0008762">
    <property type="term" value="F:UDP-N-acetylmuramate dehydrogenase activity"/>
    <property type="evidence" value="ECO:0007669"/>
    <property type="project" value="UniProtKB-UniRule"/>
</dbReference>
<evidence type="ECO:0000256" key="1">
    <source>
        <dbReference type="ARBA" id="ARBA00001974"/>
    </source>
</evidence>
<comment type="pathway">
    <text evidence="4 20">Cell wall biogenesis; peptidoglycan biosynthesis.</text>
</comment>
<dbReference type="PROSITE" id="PS51387">
    <property type="entry name" value="FAD_PCMH"/>
    <property type="match status" value="1"/>
</dbReference>